<feature type="transmembrane region" description="Helical" evidence="5">
    <location>
        <begin position="186"/>
        <end position="205"/>
    </location>
</feature>
<protein>
    <submittedName>
        <fullName evidence="6">Uncharacterized protein</fullName>
    </submittedName>
</protein>
<comment type="caution">
    <text evidence="6">The sequence shown here is derived from an EMBL/GenBank/DDBJ whole genome shotgun (WGS) entry which is preliminary data.</text>
</comment>
<feature type="transmembrane region" description="Helical" evidence="5">
    <location>
        <begin position="105"/>
        <end position="128"/>
    </location>
</feature>
<accession>A0AAD9JEM1</accession>
<dbReference type="Pfam" id="PF01027">
    <property type="entry name" value="Bax1-I"/>
    <property type="match status" value="1"/>
</dbReference>
<organism evidence="6 7">
    <name type="scientific">Paralvinella palmiformis</name>
    <dbReference type="NCBI Taxonomy" id="53620"/>
    <lineage>
        <taxon>Eukaryota</taxon>
        <taxon>Metazoa</taxon>
        <taxon>Spiralia</taxon>
        <taxon>Lophotrochozoa</taxon>
        <taxon>Annelida</taxon>
        <taxon>Polychaeta</taxon>
        <taxon>Sedentaria</taxon>
        <taxon>Canalipalpata</taxon>
        <taxon>Terebellida</taxon>
        <taxon>Terebelliformia</taxon>
        <taxon>Alvinellidae</taxon>
        <taxon>Paralvinella</taxon>
    </lineage>
</organism>
<feature type="transmembrane region" description="Helical" evidence="5">
    <location>
        <begin position="47"/>
        <end position="68"/>
    </location>
</feature>
<evidence type="ECO:0000256" key="1">
    <source>
        <dbReference type="ARBA" id="ARBA00004141"/>
    </source>
</evidence>
<dbReference type="PANTHER" id="PTHR23291">
    <property type="entry name" value="BAX INHIBITOR-RELATED"/>
    <property type="match status" value="1"/>
</dbReference>
<dbReference type="AlphaFoldDB" id="A0AAD9JEM1"/>
<feature type="transmembrane region" description="Helical" evidence="5">
    <location>
        <begin position="134"/>
        <end position="152"/>
    </location>
</feature>
<evidence type="ECO:0000256" key="5">
    <source>
        <dbReference type="RuleBase" id="RU004379"/>
    </source>
</evidence>
<comment type="similarity">
    <text evidence="5">Belongs to the BI1 family.</text>
</comment>
<dbReference type="InterPro" id="IPR006214">
    <property type="entry name" value="Bax_inhibitor_1-related"/>
</dbReference>
<dbReference type="GO" id="GO:0043066">
    <property type="term" value="P:negative regulation of apoptotic process"/>
    <property type="evidence" value="ECO:0007669"/>
    <property type="project" value="TreeGrafter"/>
</dbReference>
<dbReference type="CDD" id="cd10429">
    <property type="entry name" value="GAAP_like"/>
    <property type="match status" value="1"/>
</dbReference>
<feature type="transmembrane region" description="Helical" evidence="5">
    <location>
        <begin position="80"/>
        <end position="98"/>
    </location>
</feature>
<sequence length="246" mass="27513">MSTLFGQEMSGGGESKPTNPTIVDDFMYSSNVASSHVYIRMGFLRKVYGILSAQILLTTIVSIIFMSSEPVANFVKESQWLIMASVFMSFGLLIALMVKKKDVPANYILLGSFTLVESIMVGVVVTFYTVPSVIQAFTLTCAVTVALTFYTFQSKRDFSSWGASLFSCLWILIIAGFMQFFLQSEIFDLAIAVCGAAVFCVFIIFDTHMIMHRVSPEDYIEAAIDLYLDILNLFLYILRILGERKN</sequence>
<reference evidence="6" key="1">
    <citation type="journal article" date="2023" name="Mol. Biol. Evol.">
        <title>Third-Generation Sequencing Reveals the Adaptive Role of the Epigenome in Three Deep-Sea Polychaetes.</title>
        <authorList>
            <person name="Perez M."/>
            <person name="Aroh O."/>
            <person name="Sun Y."/>
            <person name="Lan Y."/>
            <person name="Juniper S.K."/>
            <person name="Young C.R."/>
            <person name="Angers B."/>
            <person name="Qian P.Y."/>
        </authorList>
    </citation>
    <scope>NUCLEOTIDE SEQUENCE</scope>
    <source>
        <strain evidence="6">P08H-3</strain>
    </source>
</reference>
<keyword evidence="4 5" id="KW-0472">Membrane</keyword>
<evidence type="ECO:0000313" key="6">
    <source>
        <dbReference type="EMBL" id="KAK2151499.1"/>
    </source>
</evidence>
<gene>
    <name evidence="6" type="ORF">LSH36_361g03028</name>
</gene>
<keyword evidence="2 5" id="KW-0812">Transmembrane</keyword>
<dbReference type="GO" id="GO:0016020">
    <property type="term" value="C:membrane"/>
    <property type="evidence" value="ECO:0007669"/>
    <property type="project" value="UniProtKB-SubCell"/>
</dbReference>
<dbReference type="EMBL" id="JAODUP010000361">
    <property type="protein sequence ID" value="KAK2151499.1"/>
    <property type="molecule type" value="Genomic_DNA"/>
</dbReference>
<keyword evidence="7" id="KW-1185">Reference proteome</keyword>
<keyword evidence="3 5" id="KW-1133">Transmembrane helix</keyword>
<evidence type="ECO:0000313" key="7">
    <source>
        <dbReference type="Proteomes" id="UP001208570"/>
    </source>
</evidence>
<evidence type="ECO:0000256" key="4">
    <source>
        <dbReference type="ARBA" id="ARBA00023136"/>
    </source>
</evidence>
<evidence type="ECO:0000256" key="3">
    <source>
        <dbReference type="ARBA" id="ARBA00022989"/>
    </source>
</evidence>
<evidence type="ECO:0000256" key="2">
    <source>
        <dbReference type="ARBA" id="ARBA00022692"/>
    </source>
</evidence>
<proteinExistence type="inferred from homology"/>
<comment type="subcellular location">
    <subcellularLocation>
        <location evidence="1">Membrane</location>
        <topology evidence="1">Multi-pass membrane protein</topology>
    </subcellularLocation>
</comment>
<name>A0AAD9JEM1_9ANNE</name>
<feature type="transmembrane region" description="Helical" evidence="5">
    <location>
        <begin position="159"/>
        <end position="180"/>
    </location>
</feature>
<dbReference type="Proteomes" id="UP001208570">
    <property type="component" value="Unassembled WGS sequence"/>
</dbReference>
<dbReference type="PANTHER" id="PTHR23291:SF50">
    <property type="entry name" value="PROTEIN LIFEGUARD 4"/>
    <property type="match status" value="1"/>
</dbReference>